<reference evidence="1" key="1">
    <citation type="journal article" date="2015" name="Nature">
        <title>Complex archaea that bridge the gap between prokaryotes and eukaryotes.</title>
        <authorList>
            <person name="Spang A."/>
            <person name="Saw J.H."/>
            <person name="Jorgensen S.L."/>
            <person name="Zaremba-Niedzwiedzka K."/>
            <person name="Martijn J."/>
            <person name="Lind A.E."/>
            <person name="van Eijk R."/>
            <person name="Schleper C."/>
            <person name="Guy L."/>
            <person name="Ettema T.J."/>
        </authorList>
    </citation>
    <scope>NUCLEOTIDE SEQUENCE</scope>
</reference>
<gene>
    <name evidence="1" type="ORF">LCGC14_0392850</name>
</gene>
<protein>
    <submittedName>
        <fullName evidence="1">Uncharacterized protein</fullName>
    </submittedName>
</protein>
<dbReference type="EMBL" id="LAZR01000330">
    <property type="protein sequence ID" value="KKN74199.1"/>
    <property type="molecule type" value="Genomic_DNA"/>
</dbReference>
<sequence>MPNGKEFVSPTQELQDEFNAELAKANQRIEQQFLAMPATERLKTNVDFLKLRARHDLVSRFQRIAGAEELRLSLQAGTIPEPAMAQAQDYLHWKDQEAVLIREELVLEQSIRNKDRFMTEIGAPTVLTKLAQFFYSKIGQVAGVPDYRASGLYEKALELYNADVERLREIAKEKSTVITYQSLYEGLANYMMSGKVTSYEDLFTLTNDDGEPITRFTEIGQDDPNLQQIFNEVSSAILGLPPETDIKGKNYAEIVAELAKKPRPLPPAGLSRITIEGILKDLTASAPPPQLPSGLATVEEAFAVLQEAGVPEELIAELEDVEEYTRQLEGYWEAISANQEAVIQGLEEAKLPEMGIAAILLQTISQPALTALDVFGQLYHQWIAPWGGFLFRLRAEAWEAWKPQYMTKSERSFLAIYREARNTEDWWHAGGQALAEAELGFADRFIFEWVVDPITYLGLGVGKAIIGIAAKAGATGRVIRPIGATINLFDTAWLKSWDVLIFDRIKNVGKFIGKTPVQASKSFANADMQAVNRFLHAATNGRLYRNIPLDQAKELLLKARGAAVKNPALRGPAGDAGRALLRTNQMDEAMVKGLGKRLGTELEVTKEMVLNVSSVVNGQIQSIGGQLLTRKASAPFLLRVLGVAESKASLTLARKEIKRLFNAGISNSDNIMAEAKNTADLLAQVFKHSQNVYMDEVTSVAAHNLSMSGRIAATWSRIEWTTMNVWRNTIDRWAVTPQARMYLAFSAYGPGNILEGFIKPLLARQIPWNPLNLLKSGKPTSVINPTARVQRLTSGLSIPPEIFEGVPRIEMAGETPGMLGIQHMSKNLRRWRSILSAGPVGRFFIDWPGRIGLHQRSEYYRKAFVSFLGDEEATAVMRGLTKTIDDTVKTVPDEWLRSLNLSTYELKEELLERAITGPATTRSLLDDIVSDRLATQKGITKDVAMADRVAGGRVTESLGKYPLVDEPFGDTLLQAASDGSLWAKAGKGIDDAIESIKATKYDSITHSPEFYRTRMKERVDEILGMEARTKEEFTGMMQELQELQKFYGESTDDVIRAMNELETLMQKRMKWQDWNNWRGSYSKGVYDGLAGYGDDALKQFDRMMKKLQKDMARHFTIPEQASVTKLFTAWSDEQRFLTKWWKKQRQTELDMIATKPKGRAETSEFWLGFRAMQDKAHAQRRMDQAKFVSSSIKQENSTSKVLGVSGPEPPVIDASGRQLTRFDLANIFNSNPAQTPSSVLRIETMTIKSRAEFILGVKTQADRMGQQVGKTGEALGWTDDAIGEVYDYILRDMRMSPATASVMEPHLMELKALQDELWSIYRTKAVPKGMADDFSKWVDDLATELDGIKGYTSKGAVTPEFAASKQRAADKASKEYFKDWADYTNENATTAAMRTVYPFWTYELHRLFWLPRSSIRTPGVFKSWGTYLNYTEDGYIHIPGTSLEFNPLRGTVFMGGLLRLIRRDYPEYYDQFPAVSEFFDWYSRFGFYPAFYLNYLKVFGGTSAKGQPQFGELLPAWFKTPLNLYIAAFPDSAPAKVMLNTILPEPYRNYMTILIANAISQREEKPFNGMEIWDKLQENEDLTPEEQEVWTRATQQHGWMGAIMEQAGVLRIRTEEQLAAWEASSKLIEEKTGYGPEEQLWIRRHGFRIGDYAQLDSLDQDVIAQMDAVKYHSGIFSSIMPTAWQEEDRRRREFFREIRDYGDTVRLDQEELDRQVRDGELNMGQWTRNRSDIRSRYTNFFDDLSETDRYKDVALELEDIVREDGTIREGLISRAEKREQLPPVQHPSEELLNFYYSIQLEKKLDLASGKRVDDWDGYFLKIDAIISTLDGVEREDFILVITKNMTDLEKLRWNVSRRYFRGYNRRQEAVLGTQFNEEEQAVIRQWIFGTPAERDIAQEVEHTSGRKLVSFYQSQVATIGTNLRSLSPELDAWLQFFEITDTTKTDAAAILYGQYRDEWGIPR</sequence>
<proteinExistence type="predicted"/>
<comment type="caution">
    <text evidence="1">The sequence shown here is derived from an EMBL/GenBank/DDBJ whole genome shotgun (WGS) entry which is preliminary data.</text>
</comment>
<evidence type="ECO:0000313" key="1">
    <source>
        <dbReference type="EMBL" id="KKN74199.1"/>
    </source>
</evidence>
<name>A0A0F9T4T6_9ZZZZ</name>
<organism evidence="1">
    <name type="scientific">marine sediment metagenome</name>
    <dbReference type="NCBI Taxonomy" id="412755"/>
    <lineage>
        <taxon>unclassified sequences</taxon>
        <taxon>metagenomes</taxon>
        <taxon>ecological metagenomes</taxon>
    </lineage>
</organism>
<accession>A0A0F9T4T6</accession>